<dbReference type="PANTHER" id="PTHR10887">
    <property type="entry name" value="DNA2/NAM7 HELICASE FAMILY"/>
    <property type="match status" value="1"/>
</dbReference>
<protein>
    <recommendedName>
        <fullName evidence="1">DNA2/NAM7 helicase helicase domain-containing protein</fullName>
    </recommendedName>
</protein>
<dbReference type="eggNOG" id="KOG1806">
    <property type="taxonomic scope" value="Eukaryota"/>
</dbReference>
<name>A0A0D3I5Z2_EMIH1</name>
<dbReference type="GO" id="GO:0003729">
    <property type="term" value="F:mRNA binding"/>
    <property type="evidence" value="ECO:0007669"/>
    <property type="project" value="TreeGrafter"/>
</dbReference>
<dbReference type="Gene3D" id="3.40.50.300">
    <property type="entry name" value="P-loop containing nucleotide triphosphate hydrolases"/>
    <property type="match status" value="1"/>
</dbReference>
<dbReference type="EnsemblProtists" id="EOD06677">
    <property type="protein sequence ID" value="EOD06677"/>
    <property type="gene ID" value="EMIHUDRAFT_125138"/>
</dbReference>
<dbReference type="PaxDb" id="2903-EOD06677"/>
<sequence length="318" mass="35375">HGEELLATERDFSRRGRVNYMLGRRLELLARVEALAKSLDVPADVGYTCETAGYFFKATVAPRWEAFEAEARRAGDEEGAVERHFPFSDFFADTPSPLFAPAASGAAHLDAARGAWRHVELEECRAFELLRSSYDRGNYLLTKHAKAVAVVAMTCTHAAIKRKDLVSLAFQYDNLVMEEAAQIMEVEAFIPMVLQNPDTATGKSRLKRVLLIGDHHQLPPVVKNLAFQKYSRLDQSLFARLVRLGVPATQLDFQGRARPAIANLYRWRYTSLGDLPGVLAPDGPHALAVPGFRHDFQLVHVADPQGVGESTPLPHYVQ</sequence>
<proteinExistence type="predicted"/>
<dbReference type="GO" id="GO:0071013">
    <property type="term" value="C:catalytic step 2 spliceosome"/>
    <property type="evidence" value="ECO:0007669"/>
    <property type="project" value="TreeGrafter"/>
</dbReference>
<organism evidence="2 3">
    <name type="scientific">Emiliania huxleyi (strain CCMP1516)</name>
    <dbReference type="NCBI Taxonomy" id="280463"/>
    <lineage>
        <taxon>Eukaryota</taxon>
        <taxon>Haptista</taxon>
        <taxon>Haptophyta</taxon>
        <taxon>Prymnesiophyceae</taxon>
        <taxon>Isochrysidales</taxon>
        <taxon>Noelaerhabdaceae</taxon>
        <taxon>Emiliania</taxon>
    </lineage>
</organism>
<dbReference type="Pfam" id="PF13086">
    <property type="entry name" value="AAA_11"/>
    <property type="match status" value="1"/>
</dbReference>
<dbReference type="STRING" id="2903.R1BBK4"/>
<feature type="domain" description="DNA2/NAM7 helicase helicase" evidence="1">
    <location>
        <begin position="145"/>
        <end position="223"/>
    </location>
</feature>
<evidence type="ECO:0000313" key="3">
    <source>
        <dbReference type="Proteomes" id="UP000013827"/>
    </source>
</evidence>
<dbReference type="InterPro" id="IPR045055">
    <property type="entry name" value="DNA2/NAM7-like"/>
</dbReference>
<dbReference type="KEGG" id="ehx:EMIHUDRAFT_125138"/>
<reference evidence="2" key="2">
    <citation type="submission" date="2024-10" db="UniProtKB">
        <authorList>
            <consortium name="EnsemblProtists"/>
        </authorList>
    </citation>
    <scope>IDENTIFICATION</scope>
</reference>
<dbReference type="RefSeq" id="XP_005759106.1">
    <property type="nucleotide sequence ID" value="XM_005759049.1"/>
</dbReference>
<keyword evidence="3" id="KW-1185">Reference proteome</keyword>
<evidence type="ECO:0000259" key="1">
    <source>
        <dbReference type="Pfam" id="PF13086"/>
    </source>
</evidence>
<dbReference type="Proteomes" id="UP000013827">
    <property type="component" value="Unassembled WGS sequence"/>
</dbReference>
<accession>A0A0D3I5Z2</accession>
<reference evidence="3" key="1">
    <citation type="journal article" date="2013" name="Nature">
        <title>Pan genome of the phytoplankton Emiliania underpins its global distribution.</title>
        <authorList>
            <person name="Read B.A."/>
            <person name="Kegel J."/>
            <person name="Klute M.J."/>
            <person name="Kuo A."/>
            <person name="Lefebvre S.C."/>
            <person name="Maumus F."/>
            <person name="Mayer C."/>
            <person name="Miller J."/>
            <person name="Monier A."/>
            <person name="Salamov A."/>
            <person name="Young J."/>
            <person name="Aguilar M."/>
            <person name="Claverie J.M."/>
            <person name="Frickenhaus S."/>
            <person name="Gonzalez K."/>
            <person name="Herman E.K."/>
            <person name="Lin Y.C."/>
            <person name="Napier J."/>
            <person name="Ogata H."/>
            <person name="Sarno A.F."/>
            <person name="Shmutz J."/>
            <person name="Schroeder D."/>
            <person name="de Vargas C."/>
            <person name="Verret F."/>
            <person name="von Dassow P."/>
            <person name="Valentin K."/>
            <person name="Van de Peer Y."/>
            <person name="Wheeler G."/>
            <person name="Dacks J.B."/>
            <person name="Delwiche C.F."/>
            <person name="Dyhrman S.T."/>
            <person name="Glockner G."/>
            <person name="John U."/>
            <person name="Richards T."/>
            <person name="Worden A.Z."/>
            <person name="Zhang X."/>
            <person name="Grigoriev I.V."/>
            <person name="Allen A.E."/>
            <person name="Bidle K."/>
            <person name="Borodovsky M."/>
            <person name="Bowler C."/>
            <person name="Brownlee C."/>
            <person name="Cock J.M."/>
            <person name="Elias M."/>
            <person name="Gladyshev V.N."/>
            <person name="Groth M."/>
            <person name="Guda C."/>
            <person name="Hadaegh A."/>
            <person name="Iglesias-Rodriguez M.D."/>
            <person name="Jenkins J."/>
            <person name="Jones B.M."/>
            <person name="Lawson T."/>
            <person name="Leese F."/>
            <person name="Lindquist E."/>
            <person name="Lobanov A."/>
            <person name="Lomsadze A."/>
            <person name="Malik S.B."/>
            <person name="Marsh M.E."/>
            <person name="Mackinder L."/>
            <person name="Mock T."/>
            <person name="Mueller-Roeber B."/>
            <person name="Pagarete A."/>
            <person name="Parker M."/>
            <person name="Probert I."/>
            <person name="Quesneville H."/>
            <person name="Raines C."/>
            <person name="Rensing S.A."/>
            <person name="Riano-Pachon D.M."/>
            <person name="Richier S."/>
            <person name="Rokitta S."/>
            <person name="Shiraiwa Y."/>
            <person name="Soanes D.M."/>
            <person name="van der Giezen M."/>
            <person name="Wahlund T.M."/>
            <person name="Williams B."/>
            <person name="Wilson W."/>
            <person name="Wolfe G."/>
            <person name="Wurch L.L."/>
        </authorList>
    </citation>
    <scope>NUCLEOTIDE SEQUENCE</scope>
</reference>
<dbReference type="SUPFAM" id="SSF52540">
    <property type="entry name" value="P-loop containing nucleoside triphosphate hydrolases"/>
    <property type="match status" value="1"/>
</dbReference>
<dbReference type="InterPro" id="IPR027417">
    <property type="entry name" value="P-loop_NTPase"/>
</dbReference>
<dbReference type="HOGENOM" id="CLU_056308_0_0_1"/>
<dbReference type="InterPro" id="IPR041677">
    <property type="entry name" value="DNA2/NAM7_AAA_11"/>
</dbReference>
<dbReference type="GO" id="GO:0004386">
    <property type="term" value="F:helicase activity"/>
    <property type="evidence" value="ECO:0007669"/>
    <property type="project" value="InterPro"/>
</dbReference>
<dbReference type="PANTHER" id="PTHR10887:SF5">
    <property type="entry name" value="RNA HELICASE AQUARIUS"/>
    <property type="match status" value="1"/>
</dbReference>
<evidence type="ECO:0000313" key="2">
    <source>
        <dbReference type="EnsemblProtists" id="EOD06677"/>
    </source>
</evidence>
<dbReference type="AlphaFoldDB" id="A0A0D3I5Z2"/>
<dbReference type="GeneID" id="17252828"/>